<evidence type="ECO:0000256" key="3">
    <source>
        <dbReference type="ARBA" id="ARBA00022692"/>
    </source>
</evidence>
<dbReference type="InterPro" id="IPR014710">
    <property type="entry name" value="RmlC-like_jellyroll"/>
</dbReference>
<dbReference type="SMART" id="SM00100">
    <property type="entry name" value="cNMP"/>
    <property type="match status" value="1"/>
</dbReference>
<dbReference type="SUPFAM" id="SSF82866">
    <property type="entry name" value="Multidrug efflux transporter AcrB transmembrane domain"/>
    <property type="match status" value="2"/>
</dbReference>
<dbReference type="GO" id="GO:0005886">
    <property type="term" value="C:plasma membrane"/>
    <property type="evidence" value="ECO:0007669"/>
    <property type="project" value="UniProtKB-SubCell"/>
</dbReference>
<keyword evidence="3 6" id="KW-0812">Transmembrane</keyword>
<name>A0A831K2A3_9GAMM</name>
<feature type="transmembrane region" description="Helical" evidence="6">
    <location>
        <begin position="598"/>
        <end position="616"/>
    </location>
</feature>
<dbReference type="InterPro" id="IPR000731">
    <property type="entry name" value="SSD"/>
</dbReference>
<feature type="transmembrane region" description="Helical" evidence="6">
    <location>
        <begin position="623"/>
        <end position="643"/>
    </location>
</feature>
<dbReference type="AlphaFoldDB" id="A0A831K2A3"/>
<comment type="subcellular location">
    <subcellularLocation>
        <location evidence="1">Cell membrane</location>
        <topology evidence="1">Multi-pass membrane protein</topology>
    </subcellularLocation>
</comment>
<feature type="transmembrane region" description="Helical" evidence="6">
    <location>
        <begin position="691"/>
        <end position="714"/>
    </location>
</feature>
<keyword evidence="4 6" id="KW-1133">Transmembrane helix</keyword>
<sequence>MNRILSYFSSHPWVGLSIILLVSIIASSQIGKLEVRISAEEMLVQNDEEQAFYQQVRSVFGDEQIILLYMESDDLLAHHRLEALKKTIAKLEQLPFVSRVESLFSVPWVKTVEGYLDKKPYLDKLPQTPEQAKDILQQARKNPFLKNVLLSPDQDIMAAALILEKADHLSGDWNDETITNTLNDITAELIPFYATTFSVGFPQIRTEIAERIREEQTRLFPLAVSALLIALFLLLRQFIDILLPVLTASFSILWTFGFMGAMDVPINVVTSIIPILLIIVGSTEDIHLLSEFRHAQKAGLDARASLKHMSRRMGSIVLLTFITTYLGFLSVGLSRIEVLWQFGVVASTGLALNFLATIILIPSILALAGKWQLDGKSRWYSGTSRLLAKRYWQWLWKYRRSIIVFFLGWTLVAVIGIPRLHINHNAIDSLGKNSDVRQKIELINENLAGLESLSIIVDSGIEDTFLKVRYLEELAEIQRYIHENGWSKSSTSFADYLSLLNGAFQELDESIMPESDDIVTELMIFLDHKDVRAYISEDFSRARILVRHNIESTEKLQTVIRNLRQFIDHNLDTGLNARVTGDSVLTLSATNAMISGQLQSIAILLVIIVLIISLLFTELKVGLLAALPNFFPVIVMFGFMGYMEIPLNIGTTMAAAIAIGIAVDDTLHFMLRYNRELKDRKNHNIAMEYSIYGEALPVVSTSIALIAGFLVFTQASFEPIVQFGTLGALVIATALIADFIITPLAVSTLRLVTIWDILSLPLRKRVLEKSPLFRNLKPWQIRQFLLSGSMVEYPKGQTIFRRGEVSTELFVLLTGKVEVFLPGAKDSRTLLETFYPGDVFGDVALFANIPRKTDAIAAENSTVLALSRDGIERTMRHRPLISARIFANLTADLSRRMIKLVSKQQMKNQCENDGKGGKS</sequence>
<feature type="transmembrane region" description="Helical" evidence="6">
    <location>
        <begin position="720"/>
        <end position="741"/>
    </location>
</feature>
<evidence type="ECO:0000256" key="1">
    <source>
        <dbReference type="ARBA" id="ARBA00004651"/>
    </source>
</evidence>
<dbReference type="PROSITE" id="PS50042">
    <property type="entry name" value="CNMP_BINDING_3"/>
    <property type="match status" value="1"/>
</dbReference>
<comment type="caution">
    <text evidence="9">The sequence shown here is derived from an EMBL/GenBank/DDBJ whole genome shotgun (WGS) entry which is preliminary data.</text>
</comment>
<evidence type="ECO:0000259" key="7">
    <source>
        <dbReference type="PROSITE" id="PS50042"/>
    </source>
</evidence>
<feature type="transmembrane region" description="Helical" evidence="6">
    <location>
        <begin position="251"/>
        <end position="280"/>
    </location>
</feature>
<organism evidence="9">
    <name type="scientific">Thiolapillus brandeum</name>
    <dbReference type="NCBI Taxonomy" id="1076588"/>
    <lineage>
        <taxon>Bacteria</taxon>
        <taxon>Pseudomonadati</taxon>
        <taxon>Pseudomonadota</taxon>
        <taxon>Gammaproteobacteria</taxon>
        <taxon>Chromatiales</taxon>
        <taxon>Sedimenticolaceae</taxon>
        <taxon>Thiolapillus</taxon>
    </lineage>
</organism>
<evidence type="ECO:0000256" key="2">
    <source>
        <dbReference type="ARBA" id="ARBA00022475"/>
    </source>
</evidence>
<proteinExistence type="predicted"/>
<dbReference type="PANTHER" id="PTHR33406">
    <property type="entry name" value="MEMBRANE PROTEIN MJ1562-RELATED"/>
    <property type="match status" value="1"/>
</dbReference>
<dbReference type="EMBL" id="DRCV01000021">
    <property type="protein sequence ID" value="HDK37471.1"/>
    <property type="molecule type" value="Genomic_DNA"/>
</dbReference>
<dbReference type="PANTHER" id="PTHR33406:SF12">
    <property type="entry name" value="BLR2997 PROTEIN"/>
    <property type="match status" value="1"/>
</dbReference>
<dbReference type="InterPro" id="IPR004869">
    <property type="entry name" value="MMPL_dom"/>
</dbReference>
<feature type="transmembrane region" description="Helical" evidence="6">
    <location>
        <begin position="649"/>
        <end position="671"/>
    </location>
</feature>
<reference evidence="9" key="1">
    <citation type="journal article" date="2020" name="mSystems">
        <title>Genome- and Community-Level Interaction Insights into Carbon Utilization and Element Cycling Functions of Hydrothermarchaeota in Hydrothermal Sediment.</title>
        <authorList>
            <person name="Zhou Z."/>
            <person name="Liu Y."/>
            <person name="Xu W."/>
            <person name="Pan J."/>
            <person name="Luo Z.H."/>
            <person name="Li M."/>
        </authorList>
    </citation>
    <scope>NUCLEOTIDE SEQUENCE [LARGE SCALE GENOMIC DNA]</scope>
    <source>
        <strain evidence="9">HyVt-26</strain>
    </source>
</reference>
<evidence type="ECO:0000259" key="8">
    <source>
        <dbReference type="PROSITE" id="PS50156"/>
    </source>
</evidence>
<feature type="transmembrane region" description="Helical" evidence="6">
    <location>
        <begin position="402"/>
        <end position="422"/>
    </location>
</feature>
<evidence type="ECO:0000313" key="9">
    <source>
        <dbReference type="EMBL" id="HDK37471.1"/>
    </source>
</evidence>
<evidence type="ECO:0000256" key="4">
    <source>
        <dbReference type="ARBA" id="ARBA00022989"/>
    </source>
</evidence>
<dbReference type="PROSITE" id="PS50156">
    <property type="entry name" value="SSD"/>
    <property type="match status" value="1"/>
</dbReference>
<dbReference type="Proteomes" id="UP000885822">
    <property type="component" value="Unassembled WGS sequence"/>
</dbReference>
<feature type="domain" description="Cyclic nucleotide-binding" evidence="7">
    <location>
        <begin position="772"/>
        <end position="892"/>
    </location>
</feature>
<feature type="transmembrane region" description="Helical" evidence="6">
    <location>
        <begin position="339"/>
        <end position="368"/>
    </location>
</feature>
<feature type="transmembrane region" description="Helical" evidence="6">
    <location>
        <begin position="219"/>
        <end position="239"/>
    </location>
</feature>
<dbReference type="InterPro" id="IPR000595">
    <property type="entry name" value="cNMP-bd_dom"/>
</dbReference>
<feature type="transmembrane region" description="Helical" evidence="6">
    <location>
        <begin position="12"/>
        <end position="30"/>
    </location>
</feature>
<keyword evidence="2" id="KW-1003">Cell membrane</keyword>
<evidence type="ECO:0000256" key="6">
    <source>
        <dbReference type="SAM" id="Phobius"/>
    </source>
</evidence>
<protein>
    <submittedName>
        <fullName evidence="9">Cyclic nucleotide-binding domain-containing protein</fullName>
    </submittedName>
</protein>
<gene>
    <name evidence="9" type="ORF">ENG92_00425</name>
</gene>
<dbReference type="SUPFAM" id="SSF51206">
    <property type="entry name" value="cAMP-binding domain-like"/>
    <property type="match status" value="1"/>
</dbReference>
<dbReference type="Pfam" id="PF03176">
    <property type="entry name" value="MMPL"/>
    <property type="match status" value="2"/>
</dbReference>
<dbReference type="Gene3D" id="2.60.120.10">
    <property type="entry name" value="Jelly Rolls"/>
    <property type="match status" value="1"/>
</dbReference>
<feature type="domain" description="SSD" evidence="8">
    <location>
        <begin position="245"/>
        <end position="367"/>
    </location>
</feature>
<dbReference type="CDD" id="cd00038">
    <property type="entry name" value="CAP_ED"/>
    <property type="match status" value="1"/>
</dbReference>
<accession>A0A831K2A3</accession>
<dbReference type="InterPro" id="IPR050545">
    <property type="entry name" value="Mycobact_MmpL"/>
</dbReference>
<keyword evidence="5 6" id="KW-0472">Membrane</keyword>
<dbReference type="InterPro" id="IPR018490">
    <property type="entry name" value="cNMP-bd_dom_sf"/>
</dbReference>
<feature type="transmembrane region" description="Helical" evidence="6">
    <location>
        <begin position="313"/>
        <end position="333"/>
    </location>
</feature>
<dbReference type="Gene3D" id="1.20.1640.10">
    <property type="entry name" value="Multidrug efflux transporter AcrB transmembrane domain"/>
    <property type="match status" value="2"/>
</dbReference>
<dbReference type="Pfam" id="PF00027">
    <property type="entry name" value="cNMP_binding"/>
    <property type="match status" value="1"/>
</dbReference>
<evidence type="ECO:0000256" key="5">
    <source>
        <dbReference type="ARBA" id="ARBA00023136"/>
    </source>
</evidence>